<evidence type="ECO:0000313" key="10">
    <source>
        <dbReference type="Proteomes" id="UP001431209"/>
    </source>
</evidence>
<keyword evidence="10" id="KW-1185">Reference proteome</keyword>
<name>A0AAW2YQF2_9EUKA</name>
<comment type="subcellular location">
    <subcellularLocation>
        <location evidence="1">Nucleus</location>
    </subcellularLocation>
</comment>
<keyword evidence="4" id="KW-0677">Repeat</keyword>
<protein>
    <submittedName>
        <fullName evidence="9">Splicing factor 3A subunit 1</fullName>
    </submittedName>
</protein>
<keyword evidence="3" id="KW-0747">Spliceosome</keyword>
<keyword evidence="2" id="KW-0507">mRNA processing</keyword>
<dbReference type="GO" id="GO:0071004">
    <property type="term" value="C:U2-type prespliceosome"/>
    <property type="evidence" value="ECO:0007669"/>
    <property type="project" value="TreeGrafter"/>
</dbReference>
<dbReference type="GO" id="GO:0005686">
    <property type="term" value="C:U2 snRNP"/>
    <property type="evidence" value="ECO:0007669"/>
    <property type="project" value="TreeGrafter"/>
</dbReference>
<evidence type="ECO:0000313" key="9">
    <source>
        <dbReference type="EMBL" id="KAL0479123.1"/>
    </source>
</evidence>
<dbReference type="PROSITE" id="PS50128">
    <property type="entry name" value="SURP"/>
    <property type="match status" value="1"/>
</dbReference>
<dbReference type="InterPro" id="IPR035967">
    <property type="entry name" value="SWAP/Surp_sf"/>
</dbReference>
<keyword evidence="5" id="KW-0508">mRNA splicing</keyword>
<evidence type="ECO:0000256" key="2">
    <source>
        <dbReference type="ARBA" id="ARBA00022664"/>
    </source>
</evidence>
<dbReference type="GO" id="GO:0003723">
    <property type="term" value="F:RNA binding"/>
    <property type="evidence" value="ECO:0007669"/>
    <property type="project" value="InterPro"/>
</dbReference>
<dbReference type="EMBL" id="JAOPGA020000503">
    <property type="protein sequence ID" value="KAL0479123.1"/>
    <property type="molecule type" value="Genomic_DNA"/>
</dbReference>
<dbReference type="Proteomes" id="UP001431209">
    <property type="component" value="Unassembled WGS sequence"/>
</dbReference>
<evidence type="ECO:0000256" key="1">
    <source>
        <dbReference type="ARBA" id="ARBA00004123"/>
    </source>
</evidence>
<dbReference type="InterPro" id="IPR022030">
    <property type="entry name" value="SF3A1_dom"/>
</dbReference>
<dbReference type="GO" id="GO:0045292">
    <property type="term" value="P:mRNA cis splicing, via spliceosome"/>
    <property type="evidence" value="ECO:0007669"/>
    <property type="project" value="InterPro"/>
</dbReference>
<feature type="domain" description="SURP motif" evidence="8">
    <location>
        <begin position="107"/>
        <end position="149"/>
    </location>
</feature>
<comment type="caution">
    <text evidence="9">The sequence shown here is derived from an EMBL/GenBank/DDBJ whole genome shotgun (WGS) entry which is preliminary data.</text>
</comment>
<dbReference type="Pfam" id="PF01805">
    <property type="entry name" value="Surp"/>
    <property type="match status" value="1"/>
</dbReference>
<dbReference type="AlphaFoldDB" id="A0AAW2YQF2"/>
<dbReference type="PANTHER" id="PTHR15316:SF1">
    <property type="entry name" value="SPLICING FACTOR 3A SUBUNIT 1"/>
    <property type="match status" value="1"/>
</dbReference>
<dbReference type="SMART" id="SM00648">
    <property type="entry name" value="SWAP"/>
    <property type="match status" value="1"/>
</dbReference>
<evidence type="ECO:0000259" key="8">
    <source>
        <dbReference type="PROSITE" id="PS50128"/>
    </source>
</evidence>
<proteinExistence type="predicted"/>
<evidence type="ECO:0000256" key="4">
    <source>
        <dbReference type="ARBA" id="ARBA00022737"/>
    </source>
</evidence>
<gene>
    <name evidence="9" type="ORF">AKO1_010034</name>
</gene>
<feature type="compositionally biased region" description="Low complexity" evidence="7">
    <location>
        <begin position="400"/>
        <end position="409"/>
    </location>
</feature>
<dbReference type="InterPro" id="IPR045146">
    <property type="entry name" value="SF3A1"/>
</dbReference>
<dbReference type="GO" id="GO:0071013">
    <property type="term" value="C:catalytic step 2 spliceosome"/>
    <property type="evidence" value="ECO:0007669"/>
    <property type="project" value="TreeGrafter"/>
</dbReference>
<dbReference type="InterPro" id="IPR000061">
    <property type="entry name" value="Surp"/>
</dbReference>
<dbReference type="SUPFAM" id="SSF109905">
    <property type="entry name" value="Surp module (SWAP domain)"/>
    <property type="match status" value="1"/>
</dbReference>
<organism evidence="9 10">
    <name type="scientific">Acrasis kona</name>
    <dbReference type="NCBI Taxonomy" id="1008807"/>
    <lineage>
        <taxon>Eukaryota</taxon>
        <taxon>Discoba</taxon>
        <taxon>Heterolobosea</taxon>
        <taxon>Tetramitia</taxon>
        <taxon>Eutetramitia</taxon>
        <taxon>Acrasidae</taxon>
        <taxon>Acrasis</taxon>
    </lineage>
</organism>
<dbReference type="PANTHER" id="PTHR15316">
    <property type="entry name" value="SPLICEOSOME ASSOCIATED PROTEIN 114/SWAP SPLICING FACTOR-RELATED"/>
    <property type="match status" value="1"/>
</dbReference>
<dbReference type="GO" id="GO:0000381">
    <property type="term" value="P:regulation of alternative mRNA splicing, via spliceosome"/>
    <property type="evidence" value="ECO:0007669"/>
    <property type="project" value="TreeGrafter"/>
</dbReference>
<evidence type="ECO:0000256" key="6">
    <source>
        <dbReference type="ARBA" id="ARBA00023242"/>
    </source>
</evidence>
<keyword evidence="6" id="KW-0539">Nucleus</keyword>
<sequence>MVQSSKQKILETNEPDKFPFLLADHPFHSYYRKCISDYFKKVEDDMKEEDGDDMEVETVSQPVTQQVITKKADVAFKPGRDKPASDPIPYKYDVQVPATISPLELDTIKLMALYTAKNGKQFLYTISNRESRNPQFDFLKLNHKHFSFFSKLTEVYANILAIPKPSVTQDVQDVENLRFIANRSDKSALLDRLFAKAEWETSEMQRKRKEDMEQKEEREAFNQIDWNDFVVVETIDFDEFQTVAPVYDPYDQVDYYDDVAPYEPSQPKTVEEQNIIDQMESKVVNDYQPTQKKKQSGPQTNVQYFKNPATGELIPSDKVADHMRIVTLDPRWKEQKERASKKFTNTNIASDAEITDQLTNFAKHRGDIFGRDDAGKNIPAPVNNNDPSQQQMMQQQAAMMAAQMMQQQMNARPPVQDEKDPKKPRTNGPAPQNN</sequence>
<evidence type="ECO:0000256" key="5">
    <source>
        <dbReference type="ARBA" id="ARBA00023187"/>
    </source>
</evidence>
<feature type="region of interest" description="Disordered" evidence="7">
    <location>
        <begin position="400"/>
        <end position="434"/>
    </location>
</feature>
<evidence type="ECO:0000256" key="7">
    <source>
        <dbReference type="SAM" id="MobiDB-lite"/>
    </source>
</evidence>
<reference evidence="9 10" key="1">
    <citation type="submission" date="2024-03" db="EMBL/GenBank/DDBJ databases">
        <title>The Acrasis kona genome and developmental transcriptomes reveal deep origins of eukaryotic multicellular pathways.</title>
        <authorList>
            <person name="Sheikh S."/>
            <person name="Fu C.-J."/>
            <person name="Brown M.W."/>
            <person name="Baldauf S.L."/>
        </authorList>
    </citation>
    <scope>NUCLEOTIDE SEQUENCE [LARGE SCALE GENOMIC DNA]</scope>
    <source>
        <strain evidence="9 10">ATCC MYA-3509</strain>
    </source>
</reference>
<evidence type="ECO:0000256" key="3">
    <source>
        <dbReference type="ARBA" id="ARBA00022728"/>
    </source>
</evidence>
<dbReference type="FunFam" id="1.10.10.790:FF:000001">
    <property type="entry name" value="Splicing factor 3a, subunit 1"/>
    <property type="match status" value="1"/>
</dbReference>
<dbReference type="Gene3D" id="1.10.10.790">
    <property type="entry name" value="Surp module"/>
    <property type="match status" value="1"/>
</dbReference>
<dbReference type="Pfam" id="PF12230">
    <property type="entry name" value="PRP21_like_P"/>
    <property type="match status" value="2"/>
</dbReference>
<accession>A0AAW2YQF2</accession>